<dbReference type="GO" id="GO:0005509">
    <property type="term" value="F:calcium ion binding"/>
    <property type="evidence" value="ECO:0007669"/>
    <property type="project" value="InterPro"/>
</dbReference>
<proteinExistence type="predicted"/>
<reference evidence="3 4" key="1">
    <citation type="journal article" date="2018" name="Arch. Microbiol.">
        <title>New insights into the metabolic potential of the phototrophic purple bacterium Rhodopila globiformis DSM 161(T) from its draft genome sequence and evidence for a vanadium-dependent nitrogenase.</title>
        <authorList>
            <person name="Imhoff J.F."/>
            <person name="Rahn T."/>
            <person name="Kunzel S."/>
            <person name="Neulinger S.C."/>
        </authorList>
    </citation>
    <scope>NUCLEOTIDE SEQUENCE [LARGE SCALE GENOMIC DNA]</scope>
    <source>
        <strain evidence="3 4">DSM 161</strain>
    </source>
</reference>
<organism evidence="3 4">
    <name type="scientific">Rhodopila globiformis</name>
    <name type="common">Rhodopseudomonas globiformis</name>
    <dbReference type="NCBI Taxonomy" id="1071"/>
    <lineage>
        <taxon>Bacteria</taxon>
        <taxon>Pseudomonadati</taxon>
        <taxon>Pseudomonadota</taxon>
        <taxon>Alphaproteobacteria</taxon>
        <taxon>Acetobacterales</taxon>
        <taxon>Acetobacteraceae</taxon>
        <taxon>Rhodopila</taxon>
    </lineage>
</organism>
<dbReference type="AlphaFoldDB" id="A0A2S6N3Y2"/>
<gene>
    <name evidence="3" type="ORF">CCS01_21880</name>
</gene>
<feature type="domain" description="EF-hand" evidence="2">
    <location>
        <begin position="51"/>
        <end position="86"/>
    </location>
</feature>
<dbReference type="PROSITE" id="PS00018">
    <property type="entry name" value="EF_HAND_1"/>
    <property type="match status" value="1"/>
</dbReference>
<dbReference type="InterPro" id="IPR011992">
    <property type="entry name" value="EF-hand-dom_pair"/>
</dbReference>
<dbReference type="OrthoDB" id="8404005at2"/>
<feature type="chain" id="PRO_5018122097" description="EF-hand domain-containing protein" evidence="1">
    <location>
        <begin position="29"/>
        <end position="138"/>
    </location>
</feature>
<dbReference type="SUPFAM" id="SSF47473">
    <property type="entry name" value="EF-hand"/>
    <property type="match status" value="1"/>
</dbReference>
<keyword evidence="4" id="KW-1185">Reference proteome</keyword>
<evidence type="ECO:0000313" key="3">
    <source>
        <dbReference type="EMBL" id="PPQ29328.1"/>
    </source>
</evidence>
<dbReference type="PROSITE" id="PS50222">
    <property type="entry name" value="EF_HAND_2"/>
    <property type="match status" value="2"/>
</dbReference>
<feature type="domain" description="EF-hand" evidence="2">
    <location>
        <begin position="100"/>
        <end position="135"/>
    </location>
</feature>
<accession>A0A2S6N3Y2</accession>
<dbReference type="RefSeq" id="WP_104520945.1">
    <property type="nucleotide sequence ID" value="NZ_NHRY01000229.1"/>
</dbReference>
<evidence type="ECO:0000256" key="1">
    <source>
        <dbReference type="SAM" id="SignalP"/>
    </source>
</evidence>
<feature type="signal peptide" evidence="1">
    <location>
        <begin position="1"/>
        <end position="28"/>
    </location>
</feature>
<dbReference type="InterPro" id="IPR002048">
    <property type="entry name" value="EF_hand_dom"/>
</dbReference>
<dbReference type="EMBL" id="NHRY01000229">
    <property type="protein sequence ID" value="PPQ29328.1"/>
    <property type="molecule type" value="Genomic_DNA"/>
</dbReference>
<protein>
    <recommendedName>
        <fullName evidence="2">EF-hand domain-containing protein</fullName>
    </recommendedName>
</protein>
<dbReference type="Pfam" id="PF13202">
    <property type="entry name" value="EF-hand_5"/>
    <property type="match status" value="2"/>
</dbReference>
<evidence type="ECO:0000313" key="4">
    <source>
        <dbReference type="Proteomes" id="UP000239724"/>
    </source>
</evidence>
<name>A0A2S6N3Y2_RHOGL</name>
<dbReference type="Gene3D" id="1.10.238.10">
    <property type="entry name" value="EF-hand"/>
    <property type="match status" value="2"/>
</dbReference>
<keyword evidence="1" id="KW-0732">Signal</keyword>
<dbReference type="InterPro" id="IPR018247">
    <property type="entry name" value="EF_Hand_1_Ca_BS"/>
</dbReference>
<comment type="caution">
    <text evidence="3">The sequence shown here is derived from an EMBL/GenBank/DDBJ whole genome shotgun (WGS) entry which is preliminary data.</text>
</comment>
<sequence>MNYRNIKPVQAACIVIALCGFATVQAGAAAPLKPPLSALDPDKDGTVSLEEAKAAADRKFDALDADHDGTLTLQETKGTFLKSTFPKADPDKDKTLDKTEWEAQVEQRFKAADTNRDGTLDAKELASPAGMRLLKLVQ</sequence>
<evidence type="ECO:0000259" key="2">
    <source>
        <dbReference type="PROSITE" id="PS50222"/>
    </source>
</evidence>
<dbReference type="Proteomes" id="UP000239724">
    <property type="component" value="Unassembled WGS sequence"/>
</dbReference>